<dbReference type="AlphaFoldDB" id="A0A7W7D9A3"/>
<dbReference type="Proteomes" id="UP000542210">
    <property type="component" value="Unassembled WGS sequence"/>
</dbReference>
<comment type="caution">
    <text evidence="2">The sequence shown here is derived from an EMBL/GenBank/DDBJ whole genome shotgun (WGS) entry which is preliminary data.</text>
</comment>
<feature type="transmembrane region" description="Helical" evidence="1">
    <location>
        <begin position="51"/>
        <end position="67"/>
    </location>
</feature>
<sequence length="301" mass="32340">MDARTPSREFPRLVLDPALPPGVAGTLRSAPAALIAVRGGAVPPRAGPHPAAIVVVALFLLATLALAGPWGMAALGAVVAGLSGVHALAGDPARREARRRLRVAAAHADRFVLPGDLDAESRELLARAQRAAEEVMLSRVHRAGMLDAIDNAVTLPAEIWRLAVRLADLTRTRAEHHRIVPRDVPEDVAAVFGPYAEALERAHRSLGARVAALEEYAAGVRRADAVFHAHRQLGVLRERTSDYERLLAETEEDHLAVPHTGRLTAQARDVERLFRTTLAEARRAGGLCLPAADRPRTPSRT</sequence>
<dbReference type="RefSeq" id="WP_184882539.1">
    <property type="nucleotide sequence ID" value="NZ_BOOV01000005.1"/>
</dbReference>
<organism evidence="2 3">
    <name type="scientific">Sphaerisporangium siamense</name>
    <dbReference type="NCBI Taxonomy" id="795645"/>
    <lineage>
        <taxon>Bacteria</taxon>
        <taxon>Bacillati</taxon>
        <taxon>Actinomycetota</taxon>
        <taxon>Actinomycetes</taxon>
        <taxon>Streptosporangiales</taxon>
        <taxon>Streptosporangiaceae</taxon>
        <taxon>Sphaerisporangium</taxon>
    </lineage>
</organism>
<evidence type="ECO:0000313" key="3">
    <source>
        <dbReference type="Proteomes" id="UP000542210"/>
    </source>
</evidence>
<keyword evidence="3" id="KW-1185">Reference proteome</keyword>
<keyword evidence="1" id="KW-1133">Transmembrane helix</keyword>
<keyword evidence="1" id="KW-0812">Transmembrane</keyword>
<keyword evidence="1" id="KW-0472">Membrane</keyword>
<accession>A0A7W7D9A3</accession>
<evidence type="ECO:0000256" key="1">
    <source>
        <dbReference type="SAM" id="Phobius"/>
    </source>
</evidence>
<gene>
    <name evidence="2" type="ORF">BJ982_004174</name>
</gene>
<reference evidence="2 3" key="1">
    <citation type="submission" date="2020-08" db="EMBL/GenBank/DDBJ databases">
        <title>Sequencing the genomes of 1000 actinobacteria strains.</title>
        <authorList>
            <person name="Klenk H.-P."/>
        </authorList>
    </citation>
    <scope>NUCLEOTIDE SEQUENCE [LARGE SCALE GENOMIC DNA]</scope>
    <source>
        <strain evidence="2 3">DSM 45784</strain>
    </source>
</reference>
<protein>
    <submittedName>
        <fullName evidence="2">Uncharacterized protein</fullName>
    </submittedName>
</protein>
<dbReference type="EMBL" id="JACHND010000001">
    <property type="protein sequence ID" value="MBB4702630.1"/>
    <property type="molecule type" value="Genomic_DNA"/>
</dbReference>
<proteinExistence type="predicted"/>
<name>A0A7W7D9A3_9ACTN</name>
<evidence type="ECO:0000313" key="2">
    <source>
        <dbReference type="EMBL" id="MBB4702630.1"/>
    </source>
</evidence>